<dbReference type="GO" id="GO:0000781">
    <property type="term" value="C:chromosome, telomeric region"/>
    <property type="evidence" value="ECO:0007669"/>
    <property type="project" value="UniProtKB-SubCell"/>
</dbReference>
<evidence type="ECO:0000256" key="9">
    <source>
        <dbReference type="ARBA" id="ARBA00022842"/>
    </source>
</evidence>
<dbReference type="PANTHER" id="PTHR12066:SF0">
    <property type="entry name" value="TELOMERASE REVERSE TRANSCRIPTASE"/>
    <property type="match status" value="1"/>
</dbReference>
<evidence type="ECO:0000256" key="4">
    <source>
        <dbReference type="ARBA" id="ARBA00016182"/>
    </source>
</evidence>
<dbReference type="SMART" id="SM00975">
    <property type="entry name" value="Telomerase_RBD"/>
    <property type="match status" value="1"/>
</dbReference>
<dbReference type="Gene3D" id="3.30.70.2630">
    <property type="match status" value="1"/>
</dbReference>
<keyword evidence="11 15" id="KW-0695">RNA-directed DNA polymerase</keyword>
<dbReference type="GO" id="GO:0007004">
    <property type="term" value="P:telomere maintenance via telomerase"/>
    <property type="evidence" value="ECO:0007669"/>
    <property type="project" value="TreeGrafter"/>
</dbReference>
<comment type="similarity">
    <text evidence="2 15">Belongs to the reverse transcriptase family. Telomerase subfamily.</text>
</comment>
<evidence type="ECO:0000256" key="16">
    <source>
        <dbReference type="SAM" id="MobiDB-lite"/>
    </source>
</evidence>
<keyword evidence="7 15" id="KW-0548">Nucleotidyltransferase</keyword>
<dbReference type="Gene3D" id="1.10.357.90">
    <property type="match status" value="1"/>
</dbReference>
<keyword evidence="19" id="KW-1185">Reference proteome</keyword>
<dbReference type="Pfam" id="PF00078">
    <property type="entry name" value="RVT_1"/>
    <property type="match status" value="1"/>
</dbReference>
<evidence type="ECO:0000313" key="18">
    <source>
        <dbReference type="EMBL" id="ROV97286.1"/>
    </source>
</evidence>
<comment type="caution">
    <text evidence="18">The sequence shown here is derived from an EMBL/GenBank/DDBJ whole genome shotgun (WGS) entry which is preliminary data.</text>
</comment>
<keyword evidence="9 15" id="KW-0460">Magnesium</keyword>
<dbReference type="InterPro" id="IPR000477">
    <property type="entry name" value="RT_dom"/>
</dbReference>
<reference evidence="18 19" key="1">
    <citation type="submission" date="2015-09" db="EMBL/GenBank/DDBJ databases">
        <title>Host preference determinants of Valsa canker pathogens revealed by comparative genomics.</title>
        <authorList>
            <person name="Yin Z."/>
            <person name="Huang L."/>
        </authorList>
    </citation>
    <scope>NUCLEOTIDE SEQUENCE [LARGE SCALE GENOMIC DNA]</scope>
    <source>
        <strain evidence="18 19">YSFL</strain>
    </source>
</reference>
<comment type="function">
    <text evidence="15">Telomerase is a ribonucleoprotein enzyme essential for the replication of chromosome termini in most eukaryotes. It elongates telomeres. It is a reverse transcriptase that adds simple sequence repeats to chromosome ends by copying a template sequence within the RNA component of the enzyme.</text>
</comment>
<comment type="subcellular location">
    <subcellularLocation>
        <location evidence="1">Mitochondrion</location>
    </subcellularLocation>
    <subcellularLocation>
        <location evidence="15">Nucleus</location>
    </subcellularLocation>
    <subcellularLocation>
        <location evidence="15">Chromosome</location>
        <location evidence="15">Telomere</location>
    </subcellularLocation>
</comment>
<protein>
    <recommendedName>
        <fullName evidence="4 15">Telomerase reverse transcriptase</fullName>
        <ecNumber evidence="3 15">2.7.7.49</ecNumber>
    </recommendedName>
    <alternativeName>
        <fullName evidence="15">Telomerase catalytic subunit</fullName>
    </alternativeName>
</protein>
<dbReference type="GO" id="GO:0005739">
    <property type="term" value="C:mitochondrion"/>
    <property type="evidence" value="ECO:0007669"/>
    <property type="project" value="UniProtKB-SubCell"/>
</dbReference>
<dbReference type="Gene3D" id="1.10.132.70">
    <property type="match status" value="1"/>
</dbReference>
<keyword evidence="6 15" id="KW-0808">Transferase</keyword>
<organism evidence="18 19">
    <name type="scientific">Cytospora chrysosperma</name>
    <name type="common">Cytospora canker fungus</name>
    <name type="synonym">Sphaeria chrysosperma</name>
    <dbReference type="NCBI Taxonomy" id="252740"/>
    <lineage>
        <taxon>Eukaryota</taxon>
        <taxon>Fungi</taxon>
        <taxon>Dikarya</taxon>
        <taxon>Ascomycota</taxon>
        <taxon>Pezizomycotina</taxon>
        <taxon>Sordariomycetes</taxon>
        <taxon>Sordariomycetidae</taxon>
        <taxon>Diaporthales</taxon>
        <taxon>Cytosporaceae</taxon>
        <taxon>Cytospora</taxon>
    </lineage>
</organism>
<comment type="catalytic activity">
    <reaction evidence="14 15">
        <text>DNA(n) + a 2'-deoxyribonucleoside 5'-triphosphate = DNA(n+1) + diphosphate</text>
        <dbReference type="Rhea" id="RHEA:22508"/>
        <dbReference type="Rhea" id="RHEA-COMP:17339"/>
        <dbReference type="Rhea" id="RHEA-COMP:17340"/>
        <dbReference type="ChEBI" id="CHEBI:33019"/>
        <dbReference type="ChEBI" id="CHEBI:61560"/>
        <dbReference type="ChEBI" id="CHEBI:173112"/>
        <dbReference type="EC" id="2.7.7.49"/>
    </reaction>
</comment>
<dbReference type="GO" id="GO:0003720">
    <property type="term" value="F:telomerase activity"/>
    <property type="evidence" value="ECO:0007669"/>
    <property type="project" value="InterPro"/>
</dbReference>
<evidence type="ECO:0000313" key="19">
    <source>
        <dbReference type="Proteomes" id="UP000284375"/>
    </source>
</evidence>
<proteinExistence type="inferred from homology"/>
<dbReference type="CDD" id="cd01648">
    <property type="entry name" value="TERT"/>
    <property type="match status" value="1"/>
</dbReference>
<dbReference type="GO" id="GO:0070034">
    <property type="term" value="F:telomerase RNA binding"/>
    <property type="evidence" value="ECO:0007669"/>
    <property type="project" value="TreeGrafter"/>
</dbReference>
<dbReference type="GO" id="GO:0046872">
    <property type="term" value="F:metal ion binding"/>
    <property type="evidence" value="ECO:0007669"/>
    <property type="project" value="UniProtKB-KW"/>
</dbReference>
<dbReference type="InterPro" id="IPR021891">
    <property type="entry name" value="Telomerase_RBD"/>
</dbReference>
<evidence type="ECO:0000256" key="7">
    <source>
        <dbReference type="ARBA" id="ARBA00022695"/>
    </source>
</evidence>
<evidence type="ECO:0000256" key="2">
    <source>
        <dbReference type="ARBA" id="ARBA00008001"/>
    </source>
</evidence>
<dbReference type="STRING" id="252740.A0A423W1Q8"/>
<evidence type="ECO:0000256" key="10">
    <source>
        <dbReference type="ARBA" id="ARBA00022895"/>
    </source>
</evidence>
<evidence type="ECO:0000256" key="13">
    <source>
        <dbReference type="ARBA" id="ARBA00023242"/>
    </source>
</evidence>
<dbReference type="Pfam" id="PF21399">
    <property type="entry name" value="TERT_C"/>
    <property type="match status" value="1"/>
</dbReference>
<accession>A0A423W1Q8</accession>
<dbReference type="InterPro" id="IPR049139">
    <property type="entry name" value="TERT_C"/>
</dbReference>
<evidence type="ECO:0000256" key="1">
    <source>
        <dbReference type="ARBA" id="ARBA00004173"/>
    </source>
</evidence>
<evidence type="ECO:0000256" key="6">
    <source>
        <dbReference type="ARBA" id="ARBA00022679"/>
    </source>
</evidence>
<keyword evidence="10 15" id="KW-0779">Telomere</keyword>
<dbReference type="SUPFAM" id="SSF56672">
    <property type="entry name" value="DNA/RNA polymerases"/>
    <property type="match status" value="1"/>
</dbReference>
<keyword evidence="5 15" id="KW-0158">Chromosome</keyword>
<evidence type="ECO:0000256" key="5">
    <source>
        <dbReference type="ARBA" id="ARBA00022454"/>
    </source>
</evidence>
<evidence type="ECO:0000259" key="17">
    <source>
        <dbReference type="PROSITE" id="PS50878"/>
    </source>
</evidence>
<keyword evidence="8 15" id="KW-0479">Metal-binding</keyword>
<dbReference type="EMBL" id="LJZO01000017">
    <property type="protein sequence ID" value="ROV97286.1"/>
    <property type="molecule type" value="Genomic_DNA"/>
</dbReference>
<evidence type="ECO:0000256" key="3">
    <source>
        <dbReference type="ARBA" id="ARBA00012493"/>
    </source>
</evidence>
<sequence length="1111" mass="124443">MASVAAGGDNVPLASAGPPYPDLKPGVGRASSMKKRKRAKNSPSGESPIDPPAKQLKREAGRVLQSADVVKHALLAQYYPKVQTLRQYALEKLPPTSRIRRNKIAAIGNAEPDADITASKGNPQDIRAVLAELLDTTLIGTHVLPREVAKTQSDCSLQQWIDYSQRGDDSHVTLSGGAASAIHYQSEEPWPQLLALLGKSGESIMIDLLLDCSIFVHIDAGQGNYYQLSGKSSSGENPMDCASERKARTPYFRVRAIAKSNSTPDQGSRQGLNTVCKEAYRHNICEKPFPLRCLNKDSRGAGNGDEDSKQFRNSDSTLRIMMYIFPRLFALHNAFTSHVDTTQTAQKFQDYTLREEEIVRKFRKFKGCTEVLDVRVPKRLRGKPEHLAQWHASDNHASQHCCSAKTAASSGTFSGDVPRSRKKSQQVASVAGKQKNTSLTELAVPVSKVSAFCQAVLAKIIPHAFWGHGDVQIQNLRTFLSKVDSFVQLRHYETLSLHEVMQGLKITEIDWLEPPGLKSRKCSQTDFRKRSEIFYEFLYYLFDSIVIPLIRSNFYVTESNVHRYRLYFFRHDVWKSITEPAMAELKTKMFEEVKVDDATRILESRRLGYSQIRLLPKQTSVRPITNLRRRAVNAKDKRILGQSINTILGPVHDMLKLEKILDSSRLGSAMVAVGELHERIGGFKQRLGPNHGPLYFAKVDVQAAFDTIPQAAIVTLMRSVPSQSRYEMVKHVEVRPNDSGTFNGSKVTKRWHSSAKSAHDKSTFLQMIEQRTTPSKKNAVYVDSVFRKSHSTRDLLTLMDSHIQQNIVKIGKKFYRQKDGIPQGSVISSVLCNYFYADLENEKLQFLKAEDCLLLRLIDDFLLITTNKSKASRFVTVMQQGLPEYGVTVGPGKTLVNFEMAVHGTQAPKIRDGSHEFPYCGTQIDCRTLEITKDRGAASTSAVRDPTISNSLTVEFSRHPGQNFRRKVINSFKIQSNVMFFDTRHNTLGTVLRNLQDALIETATKAWAYARCLPPGKQPSPRLIMDTISNLAGVAYSLLTSTVRKKKNPGYECKVTRGQVRWAVLGAFRMVLGRKQAKFGEVLCWLDEEMARLGAKRGKDDGGCRDAKVPV</sequence>
<dbReference type="AlphaFoldDB" id="A0A423W1Q8"/>
<dbReference type="Proteomes" id="UP000284375">
    <property type="component" value="Unassembled WGS sequence"/>
</dbReference>
<dbReference type="GO" id="GO:0000333">
    <property type="term" value="C:telomerase catalytic core complex"/>
    <property type="evidence" value="ECO:0007669"/>
    <property type="project" value="TreeGrafter"/>
</dbReference>
<evidence type="ECO:0000256" key="14">
    <source>
        <dbReference type="ARBA" id="ARBA00048173"/>
    </source>
</evidence>
<dbReference type="OrthoDB" id="289721at2759"/>
<dbReference type="Pfam" id="PF12009">
    <property type="entry name" value="Telomerase_RBD"/>
    <property type="match status" value="1"/>
</dbReference>
<evidence type="ECO:0000256" key="12">
    <source>
        <dbReference type="ARBA" id="ARBA00023128"/>
    </source>
</evidence>
<dbReference type="PROSITE" id="PS50878">
    <property type="entry name" value="RT_POL"/>
    <property type="match status" value="1"/>
</dbReference>
<feature type="domain" description="Reverse transcriptase" evidence="17">
    <location>
        <begin position="596"/>
        <end position="924"/>
    </location>
</feature>
<dbReference type="InterPro" id="IPR003545">
    <property type="entry name" value="Telomerase_RT"/>
</dbReference>
<dbReference type="PRINTS" id="PR01365">
    <property type="entry name" value="TELOMERASERT"/>
</dbReference>
<name>A0A423W1Q8_CYTCH</name>
<keyword evidence="12" id="KW-0496">Mitochondrion</keyword>
<dbReference type="EC" id="2.7.7.49" evidence="3 15"/>
<dbReference type="PANTHER" id="PTHR12066">
    <property type="entry name" value="TELOMERASE REVERSE TRANSCRIPTASE"/>
    <property type="match status" value="1"/>
</dbReference>
<dbReference type="InterPro" id="IPR043502">
    <property type="entry name" value="DNA/RNA_pol_sf"/>
</dbReference>
<feature type="region of interest" description="Disordered" evidence="16">
    <location>
        <begin position="1"/>
        <end position="60"/>
    </location>
</feature>
<evidence type="ECO:0000256" key="15">
    <source>
        <dbReference type="RuleBase" id="RU365061"/>
    </source>
</evidence>
<gene>
    <name evidence="18" type="ORF">VSDG_04704</name>
</gene>
<evidence type="ECO:0000256" key="11">
    <source>
        <dbReference type="ARBA" id="ARBA00022918"/>
    </source>
</evidence>
<dbReference type="GO" id="GO:0042162">
    <property type="term" value="F:telomeric DNA binding"/>
    <property type="evidence" value="ECO:0007669"/>
    <property type="project" value="TreeGrafter"/>
</dbReference>
<evidence type="ECO:0000256" key="8">
    <source>
        <dbReference type="ARBA" id="ARBA00022723"/>
    </source>
</evidence>
<keyword evidence="13 15" id="KW-0539">Nucleus</keyword>